<evidence type="ECO:0000256" key="1">
    <source>
        <dbReference type="ARBA" id="ARBA00007461"/>
    </source>
</evidence>
<dbReference type="CDD" id="cd08060">
    <property type="entry name" value="MPN_UPF0172"/>
    <property type="match status" value="1"/>
</dbReference>
<name>A0A176WRR5_MARPO</name>
<evidence type="ECO:0000313" key="3">
    <source>
        <dbReference type="EMBL" id="OAE35534.1"/>
    </source>
</evidence>
<reference evidence="3" key="1">
    <citation type="submission" date="2016-03" db="EMBL/GenBank/DDBJ databases">
        <title>Mechanisms controlling the formation of the plant cell surface in tip-growing cells are functionally conserved among land plants.</title>
        <authorList>
            <person name="Honkanen S."/>
            <person name="Jones V.A."/>
            <person name="Morieri G."/>
            <person name="Champion C."/>
            <person name="Hetherington A.J."/>
            <person name="Kelly S."/>
            <person name="Saint-Marcoux D."/>
            <person name="Proust H."/>
            <person name="Prescott H."/>
            <person name="Dolan L."/>
        </authorList>
    </citation>
    <scope>NUCLEOTIDE SEQUENCE [LARGE SCALE GENOMIC DNA]</scope>
    <source>
        <tissue evidence="3">Whole gametophyte</tissue>
    </source>
</reference>
<accession>A0A176WRR5</accession>
<dbReference type="EMBL" id="LVLJ01000161">
    <property type="protein sequence ID" value="OAE35534.1"/>
    <property type="molecule type" value="Genomic_DNA"/>
</dbReference>
<protein>
    <recommendedName>
        <fullName evidence="2">MPN domain-containing protein</fullName>
    </recommendedName>
</protein>
<comment type="similarity">
    <text evidence="1">Belongs to the EMC8/EMC9 family.</text>
</comment>
<dbReference type="Pfam" id="PF03665">
    <property type="entry name" value="UPF0172"/>
    <property type="match status" value="1"/>
</dbReference>
<dbReference type="InterPro" id="IPR037518">
    <property type="entry name" value="MPN"/>
</dbReference>
<dbReference type="Proteomes" id="UP000077202">
    <property type="component" value="Unassembled WGS sequence"/>
</dbReference>
<sequence>MVGDNKYEISQRAYIKIVLHALKHQCNSVNGVLVGKVTGAGNEASEEGNSKIEIVDAVPLFHAQLGVLPMLELALSQVEEHLIADKESLVIAGYYHANERFDDYELSPLARKIGDHIARYCPQAGVLLLDNRLLSSLGKGGNKKPVVQLYTRDSVRGWRLGVDLSLKEPTANSILSDYISEKREQLLFDFDDHLYDISNCCHIISPGPAPESWELINQYSVEKVTNIRMLLSFIKRMTCY</sequence>
<dbReference type="InterPro" id="IPR005366">
    <property type="entry name" value="EMC8/9"/>
</dbReference>
<comment type="caution">
    <text evidence="3">The sequence shown here is derived from an EMBL/GenBank/DDBJ whole genome shotgun (WGS) entry which is preliminary data.</text>
</comment>
<dbReference type="PANTHER" id="PTHR12941:SF10">
    <property type="entry name" value="ER MEMBRANE PROTEIN COMPLEX SUBUNIT 8_9 HOMOLOG"/>
    <property type="match status" value="1"/>
</dbReference>
<gene>
    <name evidence="3" type="ORF">AXG93_2782s1180</name>
</gene>
<proteinExistence type="inferred from homology"/>
<keyword evidence="4" id="KW-1185">Reference proteome</keyword>
<feature type="domain" description="MPN" evidence="2">
    <location>
        <begin position="7"/>
        <end position="151"/>
    </location>
</feature>
<organism evidence="3 4">
    <name type="scientific">Marchantia polymorpha subsp. ruderalis</name>
    <dbReference type="NCBI Taxonomy" id="1480154"/>
    <lineage>
        <taxon>Eukaryota</taxon>
        <taxon>Viridiplantae</taxon>
        <taxon>Streptophyta</taxon>
        <taxon>Embryophyta</taxon>
        <taxon>Marchantiophyta</taxon>
        <taxon>Marchantiopsida</taxon>
        <taxon>Marchantiidae</taxon>
        <taxon>Marchantiales</taxon>
        <taxon>Marchantiaceae</taxon>
        <taxon>Marchantia</taxon>
    </lineage>
</organism>
<evidence type="ECO:0000313" key="4">
    <source>
        <dbReference type="Proteomes" id="UP000077202"/>
    </source>
</evidence>
<dbReference type="AlphaFoldDB" id="A0A176WRR5"/>
<dbReference type="GO" id="GO:0072546">
    <property type="term" value="C:EMC complex"/>
    <property type="evidence" value="ECO:0007669"/>
    <property type="project" value="InterPro"/>
</dbReference>
<dbReference type="PROSITE" id="PS50249">
    <property type="entry name" value="MPN"/>
    <property type="match status" value="1"/>
</dbReference>
<evidence type="ECO:0000259" key="2">
    <source>
        <dbReference type="PROSITE" id="PS50249"/>
    </source>
</evidence>
<dbReference type="PANTHER" id="PTHR12941">
    <property type="entry name" value="ER MEMBRANE PROTEIN COMPLEX"/>
    <property type="match status" value="1"/>
</dbReference>